<feature type="domain" description="TPR1-like CTLH-containing" evidence="3">
    <location>
        <begin position="42"/>
        <end position="143"/>
    </location>
</feature>
<feature type="repeat" description="WD" evidence="1">
    <location>
        <begin position="332"/>
        <end position="363"/>
    </location>
</feature>
<dbReference type="Pfam" id="PF21889">
    <property type="entry name" value="TPR1-like_2nd"/>
    <property type="match status" value="1"/>
</dbReference>
<dbReference type="SUPFAM" id="SSF50978">
    <property type="entry name" value="WD40 repeat-like"/>
    <property type="match status" value="1"/>
</dbReference>
<dbReference type="CDD" id="cd00200">
    <property type="entry name" value="WD40"/>
    <property type="match status" value="1"/>
</dbReference>
<organism evidence="4 5">
    <name type="scientific">Stentor coeruleus</name>
    <dbReference type="NCBI Taxonomy" id="5963"/>
    <lineage>
        <taxon>Eukaryota</taxon>
        <taxon>Sar</taxon>
        <taxon>Alveolata</taxon>
        <taxon>Ciliophora</taxon>
        <taxon>Postciliodesmatophora</taxon>
        <taxon>Heterotrichea</taxon>
        <taxon>Heterotrichida</taxon>
        <taxon>Stentoridae</taxon>
        <taxon>Stentor</taxon>
    </lineage>
</organism>
<dbReference type="InterPro" id="IPR001680">
    <property type="entry name" value="WD40_rpt"/>
</dbReference>
<proteinExistence type="predicted"/>
<sequence length="631" mass="72131">MAVSEETIRSILKSLETLKFYSSLYELEKESGVKLRSYGKEIDFFYEIVMEGRYDDIETFITPLLNRNQAVYNQVSFSVKKQEFLEKLENSSDPQLDDLVKLLKEIEKVASSTDFNSLCSILSLNKLTDHQEYANWTMISGRRLCFQDCVKHLGEIYPIPKIESNEVIGETGNMRSPKSNPAELGRYFAEKPEEYVEAKDDQKNKKVKFWKTVDKSSDDESRKIFIEALDSEDEEEDEEIEEEQESEEIGEIKQNKLNLMESFQPEKLREMARVEDIKPIRCSSFNVSGDYFVLGTNSNSIKVCSLHNIVDELLYNEHQGREQYIDVVFELRKAHLGSVYCVDWARSEKQIASGSNDRSIKIFYCPDFLQIQESQVETLIYEDGAYLNGEGNLPDIKEKTLWGHENIVRTVCYNPIDDLTLLSGGIGEGHLFQWNTETGQIVQKYSGHNGSIFHISAEGNGSYFASVATDKKLKLWDLRASKAMMTLNGESFAEMNSVCLSNSFTQTRAEAKSKLAEMFLKKEDRKPVQKNNMAAVGHLDGVVSLWDITAGKLMSKYNYHTADCRSLEFSCDRNWLVSCSFDGSLGFVNMNTGKNYKVEFHDDRVVSIKWHPYLPILLSTSADKTARVLSI</sequence>
<dbReference type="Proteomes" id="UP000187209">
    <property type="component" value="Unassembled WGS sequence"/>
</dbReference>
<feature type="repeat" description="WD" evidence="1">
    <location>
        <begin position="598"/>
        <end position="631"/>
    </location>
</feature>
<feature type="region of interest" description="Disordered" evidence="2">
    <location>
        <begin position="230"/>
        <end position="249"/>
    </location>
</feature>
<dbReference type="AlphaFoldDB" id="A0A1R2BGL3"/>
<dbReference type="SMART" id="SM00320">
    <property type="entry name" value="WD40"/>
    <property type="match status" value="7"/>
</dbReference>
<dbReference type="Pfam" id="PF00400">
    <property type="entry name" value="WD40"/>
    <property type="match status" value="4"/>
</dbReference>
<gene>
    <name evidence="4" type="ORF">SteCoe_24854</name>
</gene>
<dbReference type="InterPro" id="IPR040067">
    <property type="entry name" value="WDR47"/>
</dbReference>
<evidence type="ECO:0000313" key="5">
    <source>
        <dbReference type="Proteomes" id="UP000187209"/>
    </source>
</evidence>
<dbReference type="InterPro" id="IPR054080">
    <property type="entry name" value="TPR1-like_2nd"/>
</dbReference>
<protein>
    <recommendedName>
        <fullName evidence="3">TPR1-like CTLH-containing domain-containing protein</fullName>
    </recommendedName>
</protein>
<dbReference type="PANTHER" id="PTHR19863:SF5">
    <property type="entry name" value="WD REPEAT-CONTAINING PROTEIN 47"/>
    <property type="match status" value="1"/>
</dbReference>
<evidence type="ECO:0000313" key="4">
    <source>
        <dbReference type="EMBL" id="OMJ75913.1"/>
    </source>
</evidence>
<comment type="caution">
    <text evidence="4">The sequence shown here is derived from an EMBL/GenBank/DDBJ whole genome shotgun (WGS) entry which is preliminary data.</text>
</comment>
<accession>A0A1R2BGL3</accession>
<dbReference type="PANTHER" id="PTHR19863">
    <property type="entry name" value="NEMITIN (NEURONAL ENRICHED MAP INTERACTING PROTEIN) HOMOLOG"/>
    <property type="match status" value="1"/>
</dbReference>
<dbReference type="Gene3D" id="2.130.10.10">
    <property type="entry name" value="YVTN repeat-like/Quinoprotein amine dehydrogenase"/>
    <property type="match status" value="3"/>
</dbReference>
<evidence type="ECO:0000256" key="2">
    <source>
        <dbReference type="SAM" id="MobiDB-lite"/>
    </source>
</evidence>
<evidence type="ECO:0000256" key="1">
    <source>
        <dbReference type="PROSITE-ProRule" id="PRU00221"/>
    </source>
</evidence>
<keyword evidence="1" id="KW-0853">WD repeat</keyword>
<dbReference type="InterPro" id="IPR015943">
    <property type="entry name" value="WD40/YVTN_repeat-like_dom_sf"/>
</dbReference>
<feature type="repeat" description="WD" evidence="1">
    <location>
        <begin position="445"/>
        <end position="486"/>
    </location>
</feature>
<dbReference type="EMBL" id="MPUH01000662">
    <property type="protein sequence ID" value="OMJ75913.1"/>
    <property type="molecule type" value="Genomic_DNA"/>
</dbReference>
<reference evidence="4 5" key="1">
    <citation type="submission" date="2016-11" db="EMBL/GenBank/DDBJ databases">
        <title>The macronuclear genome of Stentor coeruleus: a giant cell with tiny introns.</title>
        <authorList>
            <person name="Slabodnick M."/>
            <person name="Ruby J.G."/>
            <person name="Reiff S.B."/>
            <person name="Swart E.C."/>
            <person name="Gosai S."/>
            <person name="Prabakaran S."/>
            <person name="Witkowska E."/>
            <person name="Larue G.E."/>
            <person name="Fisher S."/>
            <person name="Freeman R.M."/>
            <person name="Gunawardena J."/>
            <person name="Chu W."/>
            <person name="Stover N.A."/>
            <person name="Gregory B.D."/>
            <person name="Nowacki M."/>
            <person name="Derisi J."/>
            <person name="Roy S.W."/>
            <person name="Marshall W.F."/>
            <person name="Sood P."/>
        </authorList>
    </citation>
    <scope>NUCLEOTIDE SEQUENCE [LARGE SCALE GENOMIC DNA]</scope>
    <source>
        <strain evidence="4">WM001</strain>
    </source>
</reference>
<dbReference type="OrthoDB" id="286888at2759"/>
<dbReference type="PROSITE" id="PS50294">
    <property type="entry name" value="WD_REPEATS_REGION"/>
    <property type="match status" value="2"/>
</dbReference>
<evidence type="ECO:0000259" key="3">
    <source>
        <dbReference type="Pfam" id="PF21889"/>
    </source>
</evidence>
<name>A0A1R2BGL3_9CILI</name>
<dbReference type="InterPro" id="IPR036322">
    <property type="entry name" value="WD40_repeat_dom_sf"/>
</dbReference>
<keyword evidence="5" id="KW-1185">Reference proteome</keyword>
<dbReference type="PROSITE" id="PS50082">
    <property type="entry name" value="WD_REPEATS_2"/>
    <property type="match status" value="3"/>
</dbReference>